<keyword evidence="3" id="KW-0804">Transcription</keyword>
<dbReference type="PANTHER" id="PTHR46796:SF6">
    <property type="entry name" value="ARAC SUBFAMILY"/>
    <property type="match status" value="1"/>
</dbReference>
<dbReference type="AlphaFoldDB" id="Q11C18"/>
<dbReference type="Pfam" id="PF12833">
    <property type="entry name" value="HTH_18"/>
    <property type="match status" value="1"/>
</dbReference>
<dbReference type="GO" id="GO:0003700">
    <property type="term" value="F:DNA-binding transcription factor activity"/>
    <property type="evidence" value="ECO:0007669"/>
    <property type="project" value="InterPro"/>
</dbReference>
<dbReference type="SUPFAM" id="SSF46689">
    <property type="entry name" value="Homeodomain-like"/>
    <property type="match status" value="2"/>
</dbReference>
<keyword evidence="1" id="KW-0805">Transcription regulation</keyword>
<dbReference type="PANTHER" id="PTHR46796">
    <property type="entry name" value="HTH-TYPE TRANSCRIPTIONAL ACTIVATOR RHAS-RELATED"/>
    <property type="match status" value="1"/>
</dbReference>
<dbReference type="KEGG" id="mes:Meso_3689"/>
<dbReference type="GO" id="GO:0043565">
    <property type="term" value="F:sequence-specific DNA binding"/>
    <property type="evidence" value="ECO:0007669"/>
    <property type="project" value="InterPro"/>
</dbReference>
<dbReference type="STRING" id="266779.Meso_3689"/>
<name>Q11C18_CHESB</name>
<evidence type="ECO:0000256" key="2">
    <source>
        <dbReference type="ARBA" id="ARBA00023125"/>
    </source>
</evidence>
<accession>Q11C18</accession>
<dbReference type="SMART" id="SM00342">
    <property type="entry name" value="HTH_ARAC"/>
    <property type="match status" value="1"/>
</dbReference>
<dbReference type="OrthoDB" id="8442171at2"/>
<protein>
    <submittedName>
        <fullName evidence="5">Transcriptional regulator, AraC family</fullName>
    </submittedName>
</protein>
<dbReference type="PROSITE" id="PS01124">
    <property type="entry name" value="HTH_ARAC_FAMILY_2"/>
    <property type="match status" value="1"/>
</dbReference>
<dbReference type="InterPro" id="IPR009057">
    <property type="entry name" value="Homeodomain-like_sf"/>
</dbReference>
<evidence type="ECO:0000259" key="4">
    <source>
        <dbReference type="PROSITE" id="PS01124"/>
    </source>
</evidence>
<organism evidence="5">
    <name type="scientific">Chelativorans sp. (strain BNC1)</name>
    <dbReference type="NCBI Taxonomy" id="266779"/>
    <lineage>
        <taxon>Bacteria</taxon>
        <taxon>Pseudomonadati</taxon>
        <taxon>Pseudomonadota</taxon>
        <taxon>Alphaproteobacteria</taxon>
        <taxon>Hyphomicrobiales</taxon>
        <taxon>Phyllobacteriaceae</taxon>
        <taxon>Chelativorans</taxon>
    </lineage>
</organism>
<evidence type="ECO:0000256" key="3">
    <source>
        <dbReference type="ARBA" id="ARBA00023163"/>
    </source>
</evidence>
<dbReference type="EMBL" id="CP000390">
    <property type="protein sequence ID" value="ABG65057.1"/>
    <property type="molecule type" value="Genomic_DNA"/>
</dbReference>
<dbReference type="eggNOG" id="COG4977">
    <property type="taxonomic scope" value="Bacteria"/>
</dbReference>
<dbReference type="InterPro" id="IPR050204">
    <property type="entry name" value="AraC_XylS_family_regulators"/>
</dbReference>
<evidence type="ECO:0000256" key="1">
    <source>
        <dbReference type="ARBA" id="ARBA00023015"/>
    </source>
</evidence>
<proteinExistence type="predicted"/>
<gene>
    <name evidence="5" type="ordered locus">Meso_3689</name>
</gene>
<reference evidence="5" key="1">
    <citation type="submission" date="2006-06" db="EMBL/GenBank/DDBJ databases">
        <title>Complete sequence of chromosome of Chelativorans sp. BNC1.</title>
        <authorList>
            <consortium name="US DOE Joint Genome Institute"/>
            <person name="Copeland A."/>
            <person name="Lucas S."/>
            <person name="Lapidus A."/>
            <person name="Barry K."/>
            <person name="Detter J.C."/>
            <person name="Glavina del Rio T."/>
            <person name="Hammon N."/>
            <person name="Israni S."/>
            <person name="Dalin E."/>
            <person name="Tice H."/>
            <person name="Pitluck S."/>
            <person name="Chertkov O."/>
            <person name="Brettin T."/>
            <person name="Bruce D."/>
            <person name="Han C."/>
            <person name="Tapia R."/>
            <person name="Gilna P."/>
            <person name="Schmutz J."/>
            <person name="Larimer F."/>
            <person name="Land M."/>
            <person name="Hauser L."/>
            <person name="Kyrpides N."/>
            <person name="Mikhailova N."/>
            <person name="Richardson P."/>
        </authorList>
    </citation>
    <scope>NUCLEOTIDE SEQUENCE</scope>
    <source>
        <strain evidence="5">BNC1</strain>
    </source>
</reference>
<dbReference type="InterPro" id="IPR018060">
    <property type="entry name" value="HTH_AraC"/>
</dbReference>
<evidence type="ECO:0000313" key="5">
    <source>
        <dbReference type="EMBL" id="ABG65057.1"/>
    </source>
</evidence>
<dbReference type="HOGENOM" id="CLU_000445_88_4_5"/>
<feature type="domain" description="HTH araC/xylS-type" evidence="4">
    <location>
        <begin position="204"/>
        <end position="302"/>
    </location>
</feature>
<keyword evidence="2" id="KW-0238">DNA-binding</keyword>
<dbReference type="Gene3D" id="1.10.10.60">
    <property type="entry name" value="Homeodomain-like"/>
    <property type="match status" value="1"/>
</dbReference>
<sequence>MQHNVRAIVRERVISERPRADPVILDVIPKDAGPRVTTFTGGAVHSVRPAGSQTFVAESHCAAVMLAPLANFTSAFGSDRLVTFDAPVGMIVVSPARVDSKSSWTATRENIVVALPPESMEQLAGHEFGGGSWELQPSPFGIVDRKALQLAQMLKAELTSAEPPNELLVDSLVTIFGVHLLRNYSSRARTIVRRKGGLSNEAARRVQEYLRENFARKLSVNELAALCGLSAGHFIQAFTKTFGEPPHKFLVNIRLNFAEKLLIETDMTIAEVAYLSGFSSQSHLTSAMRKYKQATPALIRMRS</sequence>